<dbReference type="AlphaFoldDB" id="A0A8J5X9S3"/>
<evidence type="ECO:0000256" key="2">
    <source>
        <dbReference type="ARBA" id="ARBA00005180"/>
    </source>
</evidence>
<dbReference type="PANTHER" id="PTHR32315">
    <property type="entry name" value="ADENINE PHOSPHORIBOSYLTRANSFERASE"/>
    <property type="match status" value="1"/>
</dbReference>
<proteinExistence type="inferred from homology"/>
<dbReference type="EMBL" id="JAGTXO010000036">
    <property type="protein sequence ID" value="KAG8460019.1"/>
    <property type="molecule type" value="Genomic_DNA"/>
</dbReference>
<comment type="similarity">
    <text evidence="3">Belongs to the UPRTase family.</text>
</comment>
<comment type="cofactor">
    <cofactor evidence="1">
        <name>Mg(2+)</name>
        <dbReference type="ChEBI" id="CHEBI:18420"/>
    </cofactor>
</comment>
<accession>A0A8J5X9S3</accession>
<keyword evidence="12" id="KW-1185">Reference proteome</keyword>
<dbReference type="GO" id="GO:0005525">
    <property type="term" value="F:GTP binding"/>
    <property type="evidence" value="ECO:0007669"/>
    <property type="project" value="UniProtKB-KW"/>
</dbReference>
<organism evidence="11 12">
    <name type="scientific">Diacronema lutheri</name>
    <name type="common">Unicellular marine alga</name>
    <name type="synonym">Monochrysis lutheri</name>
    <dbReference type="NCBI Taxonomy" id="2081491"/>
    <lineage>
        <taxon>Eukaryota</taxon>
        <taxon>Haptista</taxon>
        <taxon>Haptophyta</taxon>
        <taxon>Pavlovophyceae</taxon>
        <taxon>Pavlovales</taxon>
        <taxon>Pavlovaceae</taxon>
        <taxon>Diacronema</taxon>
    </lineage>
</organism>
<keyword evidence="9" id="KW-0342">GTP-binding</keyword>
<dbReference type="Gene3D" id="3.40.50.2020">
    <property type="match status" value="1"/>
</dbReference>
<dbReference type="InterPro" id="IPR029057">
    <property type="entry name" value="PRTase-like"/>
</dbReference>
<comment type="caution">
    <text evidence="11">The sequence shown here is derived from an EMBL/GenBank/DDBJ whole genome shotgun (WGS) entry which is preliminary data.</text>
</comment>
<gene>
    <name evidence="11" type="ORF">KFE25_011068</name>
</gene>
<dbReference type="GO" id="GO:0004845">
    <property type="term" value="F:uracil phosphoribosyltransferase activity"/>
    <property type="evidence" value="ECO:0007669"/>
    <property type="project" value="UniProtKB-EC"/>
</dbReference>
<evidence type="ECO:0000256" key="1">
    <source>
        <dbReference type="ARBA" id="ARBA00001946"/>
    </source>
</evidence>
<comment type="pathway">
    <text evidence="2">Pyrimidine metabolism; UMP biosynthesis via salvage pathway; UMP from uracil: step 1/1.</text>
</comment>
<evidence type="ECO:0000259" key="10">
    <source>
        <dbReference type="Pfam" id="PF14681"/>
    </source>
</evidence>
<dbReference type="InterPro" id="IPR050054">
    <property type="entry name" value="UPRTase/APRTase"/>
</dbReference>
<keyword evidence="8" id="KW-0547">Nucleotide-binding</keyword>
<keyword evidence="7" id="KW-0808">Transferase</keyword>
<keyword evidence="6" id="KW-0328">Glycosyltransferase</keyword>
<evidence type="ECO:0000256" key="4">
    <source>
        <dbReference type="ARBA" id="ARBA00011894"/>
    </source>
</evidence>
<dbReference type="InterPro" id="IPR000836">
    <property type="entry name" value="PRTase_dom"/>
</dbReference>
<evidence type="ECO:0000256" key="9">
    <source>
        <dbReference type="ARBA" id="ARBA00023134"/>
    </source>
</evidence>
<dbReference type="OMA" id="ISTHPCL"/>
<evidence type="ECO:0000256" key="5">
    <source>
        <dbReference type="ARBA" id="ARBA00022533"/>
    </source>
</evidence>
<evidence type="ECO:0000313" key="11">
    <source>
        <dbReference type="EMBL" id="KAG8460019.1"/>
    </source>
</evidence>
<protein>
    <recommendedName>
        <fullName evidence="4">uracil phosphoribosyltransferase</fullName>
        <ecNumber evidence="4">2.4.2.9</ecNumber>
    </recommendedName>
</protein>
<evidence type="ECO:0000256" key="6">
    <source>
        <dbReference type="ARBA" id="ARBA00022676"/>
    </source>
</evidence>
<dbReference type="Pfam" id="PF14681">
    <property type="entry name" value="UPRTase"/>
    <property type="match status" value="1"/>
</dbReference>
<dbReference type="NCBIfam" id="NF001097">
    <property type="entry name" value="PRK00129.1"/>
    <property type="match status" value="1"/>
</dbReference>
<dbReference type="SUPFAM" id="SSF53271">
    <property type="entry name" value="PRTase-like"/>
    <property type="match status" value="1"/>
</dbReference>
<feature type="domain" description="Phosphoribosyltransferase" evidence="10">
    <location>
        <begin position="15"/>
        <end position="223"/>
    </location>
</feature>
<dbReference type="PANTHER" id="PTHR32315:SF4">
    <property type="entry name" value="URACIL PHOSPHORIBOSYLTRANSFERASE, CHLOROPLASTIC"/>
    <property type="match status" value="1"/>
</dbReference>
<evidence type="ECO:0000256" key="3">
    <source>
        <dbReference type="ARBA" id="ARBA00009516"/>
    </source>
</evidence>
<reference evidence="11" key="1">
    <citation type="submission" date="2021-05" db="EMBL/GenBank/DDBJ databases">
        <title>The genome of the haptophyte Pavlova lutheri (Diacronema luteri, Pavlovales) - a model for lipid biosynthesis in eukaryotic algae.</title>
        <authorList>
            <person name="Hulatt C.J."/>
            <person name="Posewitz M.C."/>
        </authorList>
    </citation>
    <scope>NUCLEOTIDE SEQUENCE</scope>
    <source>
        <strain evidence="11">NIVA-4/92</strain>
    </source>
</reference>
<dbReference type="Proteomes" id="UP000751190">
    <property type="component" value="Unassembled WGS sequence"/>
</dbReference>
<dbReference type="OrthoDB" id="10257085at2759"/>
<name>A0A8J5X9S3_DIALT</name>
<evidence type="ECO:0000256" key="8">
    <source>
        <dbReference type="ARBA" id="ARBA00022741"/>
    </source>
</evidence>
<evidence type="ECO:0000313" key="12">
    <source>
        <dbReference type="Proteomes" id="UP000751190"/>
    </source>
</evidence>
<evidence type="ECO:0000256" key="7">
    <source>
        <dbReference type="ARBA" id="ARBA00022679"/>
    </source>
</evidence>
<keyword evidence="5" id="KW-0021">Allosteric enzyme</keyword>
<sequence length="224" mass="24421">MAAGGEVPATSNVHVSSHPLIAHKVTQLRKADLSTREYQQLMKEVSTLVLYEATHQLKLCPTTIETDEDSKKYSRTGQKLVERLGVAPILRGGLGMAEAATEMLPTAQVWHLGIYRDKASLLPVEYYNKLPKKVSVERVFLLDPMPISGSTAVAALDILKAWGSTAGHPFAVELVCLVAKAEAIKLLTECHPDVHLHVGMVDDDEAVPLMPSLGDVGDRLFNTF</sequence>
<dbReference type="EC" id="2.4.2.9" evidence="4"/>